<sequence>GNYDLHELKSKMEHPEKELISTQLAADKNIEANFHGEPQGLTLYWGSANGHFLIRMYEKAKERAKKERKDYDMVLEEYGVVNRYELQLREHYAEFVIEELAR</sequence>
<gene>
    <name evidence="2" type="ORF">RAK27_18985</name>
</gene>
<dbReference type="InterPro" id="IPR003491">
    <property type="entry name" value="REP-like_C"/>
</dbReference>
<feature type="non-terminal residue" evidence="2">
    <location>
        <position position="102"/>
    </location>
</feature>
<dbReference type="Proteomes" id="UP001290462">
    <property type="component" value="Unassembled WGS sequence"/>
</dbReference>
<keyword evidence="2" id="KW-0648">Protein biosynthesis</keyword>
<dbReference type="RefSeq" id="WP_322809884.1">
    <property type="nucleotide sequence ID" value="NZ_JAVBVO010000025.1"/>
</dbReference>
<name>A0AAW9JW33_CARML</name>
<evidence type="ECO:0000313" key="2">
    <source>
        <dbReference type="EMBL" id="MDZ5760732.1"/>
    </source>
</evidence>
<accession>A0AAW9JW33</accession>
<feature type="domain" description="Replication initiation protein-like C-terminal" evidence="1">
    <location>
        <begin position="1"/>
        <end position="100"/>
    </location>
</feature>
<organism evidence="2 3">
    <name type="scientific">Carnobacterium maltaromaticum</name>
    <name type="common">Carnobacterium piscicola</name>
    <dbReference type="NCBI Taxonomy" id="2751"/>
    <lineage>
        <taxon>Bacteria</taxon>
        <taxon>Bacillati</taxon>
        <taxon>Bacillota</taxon>
        <taxon>Bacilli</taxon>
        <taxon>Lactobacillales</taxon>
        <taxon>Carnobacteriaceae</taxon>
        <taxon>Carnobacterium</taxon>
    </lineage>
</organism>
<dbReference type="Pfam" id="PF02486">
    <property type="entry name" value="Rep_trans"/>
    <property type="match status" value="1"/>
</dbReference>
<feature type="non-terminal residue" evidence="2">
    <location>
        <position position="1"/>
    </location>
</feature>
<proteinExistence type="predicted"/>
<evidence type="ECO:0000313" key="3">
    <source>
        <dbReference type="Proteomes" id="UP001290462"/>
    </source>
</evidence>
<dbReference type="EMBL" id="JAVBVO010000025">
    <property type="protein sequence ID" value="MDZ5760732.1"/>
    <property type="molecule type" value="Genomic_DNA"/>
</dbReference>
<keyword evidence="2" id="KW-0396">Initiation factor</keyword>
<dbReference type="GO" id="GO:0003743">
    <property type="term" value="F:translation initiation factor activity"/>
    <property type="evidence" value="ECO:0007669"/>
    <property type="project" value="UniProtKB-KW"/>
</dbReference>
<evidence type="ECO:0000259" key="1">
    <source>
        <dbReference type="Pfam" id="PF02486"/>
    </source>
</evidence>
<comment type="caution">
    <text evidence="2">The sequence shown here is derived from an EMBL/GenBank/DDBJ whole genome shotgun (WGS) entry which is preliminary data.</text>
</comment>
<protein>
    <submittedName>
        <fullName evidence="2">Replication initiation factor domain-containing protein</fullName>
    </submittedName>
</protein>
<dbReference type="AlphaFoldDB" id="A0AAW9JW33"/>
<reference evidence="2" key="1">
    <citation type="submission" date="2023-08" db="EMBL/GenBank/DDBJ databases">
        <title>Genomic characterization of piscicolin 126 produced by Carnobacterium maltaromaticum CM22 strain isolated from salmon (Salmo salar).</title>
        <authorList>
            <person name="Gonzalez-Gragera E."/>
            <person name="Garcia-Lopez J.D."/>
            <person name="Teso-Perez C."/>
            <person name="Gimenez-Hernandez I."/>
            <person name="Peralta-Sanchez J.M."/>
            <person name="Valdivia E."/>
            <person name="Montalban-Lopez M."/>
            <person name="Martin-Platero A.M."/>
            <person name="Banos A."/>
            <person name="Martinez-Bueno M."/>
        </authorList>
    </citation>
    <scope>NUCLEOTIDE SEQUENCE</scope>
    <source>
        <strain evidence="2">CM22</strain>
    </source>
</reference>